<dbReference type="GO" id="GO:0005524">
    <property type="term" value="F:ATP binding"/>
    <property type="evidence" value="ECO:0007669"/>
    <property type="project" value="UniProtKB-KW"/>
</dbReference>
<organism evidence="8 9">
    <name type="scientific">Mycoplasmopsis fermentans (strain M64)</name>
    <name type="common">Mycoplasma fermentans</name>
    <dbReference type="NCBI Taxonomy" id="943945"/>
    <lineage>
        <taxon>Bacteria</taxon>
        <taxon>Bacillati</taxon>
        <taxon>Mycoplasmatota</taxon>
        <taxon>Mycoplasmoidales</taxon>
        <taxon>Metamycoplasmataceae</taxon>
        <taxon>Mycoplasmopsis</taxon>
    </lineage>
</organism>
<feature type="domain" description="ABC transmembrane type-1" evidence="7">
    <location>
        <begin position="17"/>
        <end position="323"/>
    </location>
</feature>
<dbReference type="InterPro" id="IPR039421">
    <property type="entry name" value="Type_1_exporter"/>
</dbReference>
<dbReference type="Gene3D" id="1.20.1560.10">
    <property type="entry name" value="ABC transporter type 1, transmembrane domain"/>
    <property type="match status" value="1"/>
</dbReference>
<keyword evidence="3 6" id="KW-0812">Transmembrane</keyword>
<feature type="transmembrane region" description="Helical" evidence="6">
    <location>
        <begin position="173"/>
        <end position="195"/>
    </location>
</feature>
<reference evidence="8 9" key="1">
    <citation type="journal article" date="2011" name="J. Bacteriol.">
        <title>Genome sequence of the repetitive-sequence-rich Mycoplasma fermentans strain M64.</title>
        <authorList>
            <person name="Shu H.W."/>
            <person name="Liu T.T."/>
            <person name="Chang H.Y."/>
            <person name="Liu Y.M."/>
            <person name="Wu K.M."/>
            <person name="Shu H.Y."/>
            <person name="Tsai S.F."/>
            <person name="Hsiao K.J."/>
            <person name="Hu W.S."/>
            <person name="Ng W.V."/>
        </authorList>
    </citation>
    <scope>NUCLEOTIDE SEQUENCE [LARGE SCALE GENOMIC DNA]</scope>
    <source>
        <strain evidence="8 9">M64</strain>
    </source>
</reference>
<protein>
    <submittedName>
        <fullName evidence="8">ABC transporter ATP-binding protein</fullName>
    </submittedName>
</protein>
<keyword evidence="8" id="KW-0067">ATP-binding</keyword>
<dbReference type="InterPro" id="IPR036640">
    <property type="entry name" value="ABC1_TM_sf"/>
</dbReference>
<evidence type="ECO:0000313" key="9">
    <source>
        <dbReference type="Proteomes" id="UP000007473"/>
    </source>
</evidence>
<dbReference type="GO" id="GO:0015421">
    <property type="term" value="F:ABC-type oligopeptide transporter activity"/>
    <property type="evidence" value="ECO:0007669"/>
    <property type="project" value="TreeGrafter"/>
</dbReference>
<dbReference type="SUPFAM" id="SSF90123">
    <property type="entry name" value="ABC transporter transmembrane region"/>
    <property type="match status" value="1"/>
</dbReference>
<sequence length="389" mass="44273">MLKIFKYMPARIKFFAFLSAFFAILQPFLSMLNPTITKQLITLIAKVQNGTSMNEVSLLFWNITTSGTSQSMIYLIIMAIGFAFLLMIVAFLSAFFAARTCIYGTYYLRKNLFEHLLTLSRSNLEKYSVGSLITRFSNDLNKIKDGIFVVVRGLVVSPFFVVWGLVFTTTTNVYLSIAIYIIIPFLVGAAVFAIFKLFPYYRKENWILDQLNELSKEDINAIALIKSYNLEEPRYEKYFNKNQEWFTIYRKNVVFGSFAWPIINGFVLFGNVAIFALVAYLIGSKGDDNVAKLIGDVSQFTANLSMISMGVFNTLFTINRLFRSSVSAKRYIELMNSKSEIPFVVSDKKVTSGAIEFKNVNFAYPIYKKGKLVDTKEALKNINLKIEAG</sequence>
<keyword evidence="4 6" id="KW-1133">Transmembrane helix</keyword>
<accession>A0AB32XCA7</accession>
<keyword evidence="5 6" id="KW-0472">Membrane</keyword>
<evidence type="ECO:0000256" key="4">
    <source>
        <dbReference type="ARBA" id="ARBA00022989"/>
    </source>
</evidence>
<dbReference type="Proteomes" id="UP000007473">
    <property type="component" value="Chromosome"/>
</dbReference>
<name>A0AB32XCA7_MYCFM</name>
<evidence type="ECO:0000256" key="6">
    <source>
        <dbReference type="SAM" id="Phobius"/>
    </source>
</evidence>
<evidence type="ECO:0000259" key="7">
    <source>
        <dbReference type="PROSITE" id="PS50929"/>
    </source>
</evidence>
<dbReference type="GO" id="GO:0005886">
    <property type="term" value="C:plasma membrane"/>
    <property type="evidence" value="ECO:0007669"/>
    <property type="project" value="UniProtKB-SubCell"/>
</dbReference>
<feature type="transmembrane region" description="Helical" evidence="6">
    <location>
        <begin position="302"/>
        <end position="322"/>
    </location>
</feature>
<dbReference type="AlphaFoldDB" id="A0AB32XCA7"/>
<evidence type="ECO:0000313" key="8">
    <source>
        <dbReference type="EMBL" id="ADV34558.1"/>
    </source>
</evidence>
<proteinExistence type="inferred from homology"/>
<comment type="similarity">
    <text evidence="2">Belongs to the ABC transporter superfamily.</text>
</comment>
<gene>
    <name evidence="8" type="ordered locus">MfeM64YM_0560</name>
</gene>
<dbReference type="Pfam" id="PF00664">
    <property type="entry name" value="ABC_membrane"/>
    <property type="match status" value="1"/>
</dbReference>
<evidence type="ECO:0000256" key="1">
    <source>
        <dbReference type="ARBA" id="ARBA00004651"/>
    </source>
</evidence>
<dbReference type="PANTHER" id="PTHR43394">
    <property type="entry name" value="ATP-DEPENDENT PERMEASE MDL1, MITOCHONDRIAL"/>
    <property type="match status" value="1"/>
</dbReference>
<feature type="transmembrane region" description="Helical" evidence="6">
    <location>
        <begin position="258"/>
        <end position="282"/>
    </location>
</feature>
<dbReference type="KEGG" id="mfm:MfeM64YM_0560"/>
<feature type="transmembrane region" description="Helical" evidence="6">
    <location>
        <begin position="72"/>
        <end position="98"/>
    </location>
</feature>
<evidence type="ECO:0000256" key="2">
    <source>
        <dbReference type="ARBA" id="ARBA00005417"/>
    </source>
</evidence>
<feature type="transmembrane region" description="Helical" evidence="6">
    <location>
        <begin position="147"/>
        <end position="167"/>
    </location>
</feature>
<dbReference type="InterPro" id="IPR011527">
    <property type="entry name" value="ABC1_TM_dom"/>
</dbReference>
<dbReference type="RefSeq" id="WP_013526914.1">
    <property type="nucleotide sequence ID" value="NC_014921.1"/>
</dbReference>
<keyword evidence="8" id="KW-0547">Nucleotide-binding</keyword>
<evidence type="ECO:0000256" key="5">
    <source>
        <dbReference type="ARBA" id="ARBA00023136"/>
    </source>
</evidence>
<dbReference type="PROSITE" id="PS50929">
    <property type="entry name" value="ABC_TM1F"/>
    <property type="match status" value="1"/>
</dbReference>
<dbReference type="PANTHER" id="PTHR43394:SF1">
    <property type="entry name" value="ATP-BINDING CASSETTE SUB-FAMILY B MEMBER 10, MITOCHONDRIAL"/>
    <property type="match status" value="1"/>
</dbReference>
<evidence type="ECO:0000256" key="3">
    <source>
        <dbReference type="ARBA" id="ARBA00022692"/>
    </source>
</evidence>
<comment type="subcellular location">
    <subcellularLocation>
        <location evidence="1">Cell membrane</location>
        <topology evidence="1">Multi-pass membrane protein</topology>
    </subcellularLocation>
</comment>
<dbReference type="EMBL" id="CP002458">
    <property type="protein sequence ID" value="ADV34558.1"/>
    <property type="molecule type" value="Genomic_DNA"/>
</dbReference>